<gene>
    <name evidence="5" type="ORF">V1264_011093</name>
</gene>
<name>A0AAN9GK36_9CAEN</name>
<dbReference type="GO" id="GO:0004833">
    <property type="term" value="F:L-tryptophan 2,3-dioxygenase activity"/>
    <property type="evidence" value="ECO:0007669"/>
    <property type="project" value="TreeGrafter"/>
</dbReference>
<dbReference type="GO" id="GO:0046872">
    <property type="term" value="F:metal ion binding"/>
    <property type="evidence" value="ECO:0007669"/>
    <property type="project" value="UniProtKB-KW"/>
</dbReference>
<evidence type="ECO:0000256" key="1">
    <source>
        <dbReference type="ARBA" id="ARBA00007119"/>
    </source>
</evidence>
<sequence length="404" mass="44738">MSFNPTDYFVSETLGFVLENPLTTLPDYFEAWNRLATDMAQLVAANTMRQQVEQMALLDWTKLEGHRQKRLAHFQLTVIASGYVWQNGDKGASKTLPACVAVPLYRLSEDLGLPPVICHPGLALANYAPIDPTKPLILENLRALYHLPGGEEAEWFCIATTMVELTFARCIKSVMAALRAVENDDVKTVTSNITHITEVVRDMQTAVSRLHDKLTSDTFFNTLRPFLGGWGGENNPLPDGLIYLGVADQPIHAIGGSAAQSPTMQVLDALAGVQHAQDKRAFLLSMRGYMPPAHRRFIEAVENQKKTLHSLLESSKDEELHKTHNALLSAMVDFRSYHIQIVTKYIVQASSKVKQSDEKRFESLDQKGTGGTSILPFLKELRQDTKDQMAGANASGDSIINSTS</sequence>
<evidence type="ECO:0000313" key="5">
    <source>
        <dbReference type="EMBL" id="KAK7111467.1"/>
    </source>
</evidence>
<feature type="binding site" description="proximal binding residue" evidence="4">
    <location>
        <position position="338"/>
    </location>
    <ligand>
        <name>heme b</name>
        <dbReference type="ChEBI" id="CHEBI:60344"/>
    </ligand>
    <ligandPart>
        <name>Fe</name>
        <dbReference type="ChEBI" id="CHEBI:18248"/>
    </ligandPart>
</feature>
<keyword evidence="3 4" id="KW-0408">Iron</keyword>
<evidence type="ECO:0000313" key="6">
    <source>
        <dbReference type="Proteomes" id="UP001374579"/>
    </source>
</evidence>
<keyword evidence="2 4" id="KW-0479">Metal-binding</keyword>
<evidence type="ECO:0008006" key="7">
    <source>
        <dbReference type="Google" id="ProtNLM"/>
    </source>
</evidence>
<dbReference type="GO" id="GO:0034354">
    <property type="term" value="P:'de novo' NAD+ biosynthetic process from L-tryptophan"/>
    <property type="evidence" value="ECO:0007669"/>
    <property type="project" value="TreeGrafter"/>
</dbReference>
<dbReference type="InterPro" id="IPR037217">
    <property type="entry name" value="Trp/Indoleamine_2_3_dOase-like"/>
</dbReference>
<dbReference type="Gene3D" id="1.20.58.480">
    <property type="match status" value="1"/>
</dbReference>
<evidence type="ECO:0000256" key="3">
    <source>
        <dbReference type="ARBA" id="ARBA00023004"/>
    </source>
</evidence>
<dbReference type="PANTHER" id="PTHR28657">
    <property type="entry name" value="INDOLEAMINE 2,3-DIOXYGENASE"/>
    <property type="match status" value="1"/>
</dbReference>
<dbReference type="EMBL" id="JBAMIC010000002">
    <property type="protein sequence ID" value="KAK7111467.1"/>
    <property type="molecule type" value="Genomic_DNA"/>
</dbReference>
<dbReference type="PANTHER" id="PTHR28657:SF5">
    <property type="entry name" value="INDOLEAMINE 2,3-DIOXYGENASE"/>
    <property type="match status" value="1"/>
</dbReference>
<evidence type="ECO:0000256" key="2">
    <source>
        <dbReference type="ARBA" id="ARBA00022723"/>
    </source>
</evidence>
<evidence type="ECO:0000256" key="4">
    <source>
        <dbReference type="PIRSR" id="PIRSR600898-1"/>
    </source>
</evidence>
<dbReference type="GO" id="GO:0033754">
    <property type="term" value="F:indoleamine 2,3-dioxygenase activity"/>
    <property type="evidence" value="ECO:0007669"/>
    <property type="project" value="TreeGrafter"/>
</dbReference>
<proteinExistence type="inferred from homology"/>
<dbReference type="SUPFAM" id="SSF140959">
    <property type="entry name" value="Indolic compounds 2,3-dioxygenase-like"/>
    <property type="match status" value="1"/>
</dbReference>
<organism evidence="5 6">
    <name type="scientific">Littorina saxatilis</name>
    <dbReference type="NCBI Taxonomy" id="31220"/>
    <lineage>
        <taxon>Eukaryota</taxon>
        <taxon>Metazoa</taxon>
        <taxon>Spiralia</taxon>
        <taxon>Lophotrochozoa</taxon>
        <taxon>Mollusca</taxon>
        <taxon>Gastropoda</taxon>
        <taxon>Caenogastropoda</taxon>
        <taxon>Littorinimorpha</taxon>
        <taxon>Littorinoidea</taxon>
        <taxon>Littorinidae</taxon>
        <taxon>Littorina</taxon>
    </lineage>
</organism>
<keyword evidence="4" id="KW-0349">Heme</keyword>
<reference evidence="5 6" key="1">
    <citation type="submission" date="2024-02" db="EMBL/GenBank/DDBJ databases">
        <title>Chromosome-scale genome assembly of the rough periwinkle Littorina saxatilis.</title>
        <authorList>
            <person name="De Jode A."/>
            <person name="Faria R."/>
            <person name="Formenti G."/>
            <person name="Sims Y."/>
            <person name="Smith T.P."/>
            <person name="Tracey A."/>
            <person name="Wood J.M.D."/>
            <person name="Zagrodzka Z.B."/>
            <person name="Johannesson K."/>
            <person name="Butlin R.K."/>
            <person name="Leder E.H."/>
        </authorList>
    </citation>
    <scope>NUCLEOTIDE SEQUENCE [LARGE SCALE GENOMIC DNA]</scope>
    <source>
        <strain evidence="5">Snail1</strain>
        <tissue evidence="5">Muscle</tissue>
    </source>
</reference>
<dbReference type="GO" id="GO:0019441">
    <property type="term" value="P:L-tryptophan catabolic process to kynurenine"/>
    <property type="evidence" value="ECO:0007669"/>
    <property type="project" value="InterPro"/>
</dbReference>
<comment type="caution">
    <text evidence="5">The sequence shown here is derived from an EMBL/GenBank/DDBJ whole genome shotgun (WGS) entry which is preliminary data.</text>
</comment>
<dbReference type="GO" id="GO:0020037">
    <property type="term" value="F:heme binding"/>
    <property type="evidence" value="ECO:0007669"/>
    <property type="project" value="InterPro"/>
</dbReference>
<dbReference type="Proteomes" id="UP001374579">
    <property type="component" value="Unassembled WGS sequence"/>
</dbReference>
<comment type="similarity">
    <text evidence="1">Belongs to the indoleamine 2,3-dioxygenase family.</text>
</comment>
<keyword evidence="6" id="KW-1185">Reference proteome</keyword>
<dbReference type="Pfam" id="PF01231">
    <property type="entry name" value="IDO"/>
    <property type="match status" value="1"/>
</dbReference>
<protein>
    <recommendedName>
        <fullName evidence="7">Indoleamine 2,3-dioxygenase</fullName>
    </recommendedName>
</protein>
<dbReference type="InterPro" id="IPR000898">
    <property type="entry name" value="Indolamine_dOase"/>
</dbReference>
<accession>A0AAN9GK36</accession>
<dbReference type="GO" id="GO:0005737">
    <property type="term" value="C:cytoplasm"/>
    <property type="evidence" value="ECO:0007669"/>
    <property type="project" value="TreeGrafter"/>
</dbReference>
<dbReference type="AlphaFoldDB" id="A0AAN9GK36"/>